<evidence type="ECO:0000256" key="1">
    <source>
        <dbReference type="ARBA" id="ARBA00018672"/>
    </source>
</evidence>
<dbReference type="STRING" id="180332.GCA_000797495_04296"/>
<protein>
    <recommendedName>
        <fullName evidence="1">Stage 0 sporulation protein A homolog</fullName>
    </recommendedName>
</protein>
<feature type="modified residue" description="4-aspartylphosphate" evidence="3">
    <location>
        <position position="57"/>
    </location>
</feature>
<dbReference type="InterPro" id="IPR001789">
    <property type="entry name" value="Sig_transdc_resp-reg_receiver"/>
</dbReference>
<comment type="caution">
    <text evidence="6">The sequence shown here is derived from an EMBL/GenBank/DDBJ whole genome shotgun (WGS) entry which is preliminary data.</text>
</comment>
<organism evidence="6 7">
    <name type="scientific">Robinsoniella peoriensis</name>
    <dbReference type="NCBI Taxonomy" id="180332"/>
    <lineage>
        <taxon>Bacteria</taxon>
        <taxon>Bacillati</taxon>
        <taxon>Bacillota</taxon>
        <taxon>Clostridia</taxon>
        <taxon>Lachnospirales</taxon>
        <taxon>Lachnospiraceae</taxon>
        <taxon>Robinsoniella</taxon>
    </lineage>
</organism>
<dbReference type="Pfam" id="PF00072">
    <property type="entry name" value="Response_reg"/>
    <property type="match status" value="1"/>
</dbReference>
<dbReference type="InterPro" id="IPR046947">
    <property type="entry name" value="LytR-like"/>
</dbReference>
<dbReference type="PROSITE" id="PS50930">
    <property type="entry name" value="HTH_LYTTR"/>
    <property type="match status" value="1"/>
</dbReference>
<dbReference type="EMBL" id="QGQD01000025">
    <property type="protein sequence ID" value="TLD01897.1"/>
    <property type="molecule type" value="Genomic_DNA"/>
</dbReference>
<dbReference type="GO" id="GO:0003677">
    <property type="term" value="F:DNA binding"/>
    <property type="evidence" value="ECO:0007669"/>
    <property type="project" value="InterPro"/>
</dbReference>
<feature type="domain" description="HTH LytTR-type" evidence="5">
    <location>
        <begin position="130"/>
        <end position="231"/>
    </location>
</feature>
<dbReference type="RefSeq" id="WP_242858440.1">
    <property type="nucleotide sequence ID" value="NZ_CABMJZ010000015.1"/>
</dbReference>
<dbReference type="InterPro" id="IPR011006">
    <property type="entry name" value="CheY-like_superfamily"/>
</dbReference>
<comment type="function">
    <text evidence="2">May play the central regulatory role in sporulation. It may be an element of the effector pathway responsible for the activation of sporulation genes in response to nutritional stress. Spo0A may act in concert with spo0H (a sigma factor) to control the expression of some genes that are critical to the sporulation process.</text>
</comment>
<dbReference type="Gene3D" id="2.40.50.1020">
    <property type="entry name" value="LytTr DNA-binding domain"/>
    <property type="match status" value="1"/>
</dbReference>
<keyword evidence="3" id="KW-0597">Phosphoprotein</keyword>
<keyword evidence="7" id="KW-1185">Reference proteome</keyword>
<evidence type="ECO:0000256" key="3">
    <source>
        <dbReference type="PROSITE-ProRule" id="PRU00169"/>
    </source>
</evidence>
<dbReference type="PROSITE" id="PS50110">
    <property type="entry name" value="RESPONSE_REGULATORY"/>
    <property type="match status" value="1"/>
</dbReference>
<dbReference type="Pfam" id="PF04397">
    <property type="entry name" value="LytTR"/>
    <property type="match status" value="1"/>
</dbReference>
<reference evidence="6 7" key="1">
    <citation type="journal article" date="2019" name="Anaerobe">
        <title>Detection of Robinsoniella peoriensis in multiple bone samples of a trauma patient.</title>
        <authorList>
            <person name="Schrottner P."/>
            <person name="Hartwich K."/>
            <person name="Bunk B."/>
            <person name="Schober I."/>
            <person name="Helbig S."/>
            <person name="Rudolph W.W."/>
            <person name="Gunzer F."/>
        </authorList>
    </citation>
    <scope>NUCLEOTIDE SEQUENCE [LARGE SCALE GENOMIC DNA]</scope>
    <source>
        <strain evidence="6 7">DSM 106044</strain>
    </source>
</reference>
<dbReference type="AlphaFoldDB" id="A0A4U8QAA7"/>
<sequence length="240" mass="27509">MKIAICDDDSLELFHISSILDRYRLEKKVPVKYKTFQSATELLVTMKAMEYEIIFLDILMPGVNGIQTATEIRQANNDVKIIFLTSTPEFAFESYAVKANDYLLKPASPEKLFPILDTLLSEEQNPQEGITLKTKKGIVRILFSNLAFVEVMSKKLYFHLSNGDIREVTASLSEVEDKLLCRSDFIKVHRSYIVNLWQIGTLTPKELVTHAGRTIPVSRLLYAQVREIYMEHLFEVKGVE</sequence>
<dbReference type="SUPFAM" id="SSF52172">
    <property type="entry name" value="CheY-like"/>
    <property type="match status" value="1"/>
</dbReference>
<dbReference type="InterPro" id="IPR007492">
    <property type="entry name" value="LytTR_DNA-bd_dom"/>
</dbReference>
<dbReference type="SMART" id="SM00448">
    <property type="entry name" value="REC"/>
    <property type="match status" value="1"/>
</dbReference>
<dbReference type="Proteomes" id="UP000306509">
    <property type="component" value="Unassembled WGS sequence"/>
</dbReference>
<dbReference type="Gene3D" id="3.40.50.2300">
    <property type="match status" value="1"/>
</dbReference>
<feature type="domain" description="Response regulatory" evidence="4">
    <location>
        <begin position="2"/>
        <end position="120"/>
    </location>
</feature>
<dbReference type="GO" id="GO:0000156">
    <property type="term" value="F:phosphorelay response regulator activity"/>
    <property type="evidence" value="ECO:0007669"/>
    <property type="project" value="InterPro"/>
</dbReference>
<evidence type="ECO:0000313" key="6">
    <source>
        <dbReference type="EMBL" id="TLD01897.1"/>
    </source>
</evidence>
<proteinExistence type="predicted"/>
<dbReference type="SMART" id="SM00850">
    <property type="entry name" value="LytTR"/>
    <property type="match status" value="1"/>
</dbReference>
<evidence type="ECO:0000259" key="5">
    <source>
        <dbReference type="PROSITE" id="PS50930"/>
    </source>
</evidence>
<dbReference type="PANTHER" id="PTHR37299:SF1">
    <property type="entry name" value="STAGE 0 SPORULATION PROTEIN A HOMOLOG"/>
    <property type="match status" value="1"/>
</dbReference>
<evidence type="ECO:0000256" key="2">
    <source>
        <dbReference type="ARBA" id="ARBA00024867"/>
    </source>
</evidence>
<accession>A0A4U8QAA7</accession>
<gene>
    <name evidence="6" type="primary">agrA</name>
    <name evidence="6" type="ORF">DSM106044_01267</name>
</gene>
<evidence type="ECO:0000313" key="7">
    <source>
        <dbReference type="Proteomes" id="UP000306509"/>
    </source>
</evidence>
<evidence type="ECO:0000259" key="4">
    <source>
        <dbReference type="PROSITE" id="PS50110"/>
    </source>
</evidence>
<name>A0A4U8QAA7_9FIRM</name>
<dbReference type="PANTHER" id="PTHR37299">
    <property type="entry name" value="TRANSCRIPTIONAL REGULATOR-RELATED"/>
    <property type="match status" value="1"/>
</dbReference>